<proteinExistence type="predicted"/>
<evidence type="ECO:0000313" key="2">
    <source>
        <dbReference type="Proteomes" id="UP001180487"/>
    </source>
</evidence>
<dbReference type="Proteomes" id="UP001180487">
    <property type="component" value="Unassembled WGS sequence"/>
</dbReference>
<organism evidence="1 2">
    <name type="scientific">Rhodoferax ferrireducens</name>
    <dbReference type="NCBI Taxonomy" id="192843"/>
    <lineage>
        <taxon>Bacteria</taxon>
        <taxon>Pseudomonadati</taxon>
        <taxon>Pseudomonadota</taxon>
        <taxon>Betaproteobacteria</taxon>
        <taxon>Burkholderiales</taxon>
        <taxon>Comamonadaceae</taxon>
        <taxon>Rhodoferax</taxon>
    </lineage>
</organism>
<name>A0ABU2CD18_9BURK</name>
<protein>
    <submittedName>
        <fullName evidence="1">Uncharacterized protein</fullName>
    </submittedName>
</protein>
<comment type="caution">
    <text evidence="1">The sequence shown here is derived from an EMBL/GenBank/DDBJ whole genome shotgun (WGS) entry which is preliminary data.</text>
</comment>
<dbReference type="EMBL" id="JAVDXT010000004">
    <property type="protein sequence ID" value="MDR7379229.1"/>
    <property type="molecule type" value="Genomic_DNA"/>
</dbReference>
<evidence type="ECO:0000313" key="1">
    <source>
        <dbReference type="EMBL" id="MDR7379229.1"/>
    </source>
</evidence>
<keyword evidence="2" id="KW-1185">Reference proteome</keyword>
<dbReference type="RefSeq" id="WP_310375716.1">
    <property type="nucleotide sequence ID" value="NZ_JAVDXT010000004.1"/>
</dbReference>
<gene>
    <name evidence="1" type="ORF">J2X19_003923</name>
</gene>
<reference evidence="1 2" key="1">
    <citation type="submission" date="2023-07" db="EMBL/GenBank/DDBJ databases">
        <title>Sorghum-associated microbial communities from plants grown in Nebraska, USA.</title>
        <authorList>
            <person name="Schachtman D."/>
        </authorList>
    </citation>
    <scope>NUCLEOTIDE SEQUENCE [LARGE SCALE GENOMIC DNA]</scope>
    <source>
        <strain evidence="1 2">BE313</strain>
    </source>
</reference>
<sequence>MMQAFLALWNSVAPEVQAEYEAWHSLEHVPERTALPGFVEAWRYRALHDPLRYFTCYALDGLAALDTPGYHEVMAQPSPWSARMRPALRDFVRLPCTLRGAAGVSSASQLVVTVLDITPENIAACAGRISARALNHHIVCAHWGQLADMGTYPVAGLGNQASNALAQGAHRHVLMLQGVDPPRLLEQAQQLGAELAPYSSTVIAPEAFGLLSHTRHDALDTPPRLAPRMDVFAQFHPNGDTK</sequence>
<accession>A0ABU2CD18</accession>